<sequence>MVKKMSPNCFDTISSSATQSSTTISSSSSSVPLVPSSSSTSSSSHTNTHNTGGHITSVIIGDSGVGKSSLVVSYTTNGFPKQYVPTAFDNYSVDISVGTQPVHFDICDTGGKEQFSPLHSLCIPYSDVILLCFSVVNPQSFQNAITYWLSRARRSNTKIPIILVGTQMDLRSDLKTLLTLDQQKLQPVTEKDARLYAQQIHACTYIECSALTEKNLKTVFDTAVLTALEFREASTSLPLPSKSILPLIEQQNDKHRTRHHTHSNKTWRRLVSGCIGV</sequence>
<dbReference type="SMART" id="SM00174">
    <property type="entry name" value="RHO"/>
    <property type="match status" value="1"/>
</dbReference>
<evidence type="ECO:0000256" key="4">
    <source>
        <dbReference type="SAM" id="MobiDB-lite"/>
    </source>
</evidence>
<dbReference type="InterPro" id="IPR001806">
    <property type="entry name" value="Small_GTPase"/>
</dbReference>
<evidence type="ECO:0000256" key="2">
    <source>
        <dbReference type="ARBA" id="ARBA00022741"/>
    </source>
</evidence>
<dbReference type="InterPro" id="IPR027417">
    <property type="entry name" value="P-loop_NTPase"/>
</dbReference>
<comment type="similarity">
    <text evidence="1">Belongs to the small GTPase superfamily. Rho family.</text>
</comment>
<proteinExistence type="inferred from homology"/>
<dbReference type="PANTHER" id="PTHR24072">
    <property type="entry name" value="RHO FAMILY GTPASE"/>
    <property type="match status" value="1"/>
</dbReference>
<dbReference type="Pfam" id="PF00071">
    <property type="entry name" value="Ras"/>
    <property type="match status" value="1"/>
</dbReference>
<dbReference type="OrthoDB" id="10031039at2759"/>
<dbReference type="GO" id="GO:0007264">
    <property type="term" value="P:small GTPase-mediated signal transduction"/>
    <property type="evidence" value="ECO:0007669"/>
    <property type="project" value="InterPro"/>
</dbReference>
<reference evidence="5" key="1">
    <citation type="submission" date="2021-02" db="EMBL/GenBank/DDBJ databases">
        <authorList>
            <person name="Nowell W R."/>
        </authorList>
    </citation>
    <scope>NUCLEOTIDE SEQUENCE</scope>
</reference>
<dbReference type="EMBL" id="CAJNOE010000108">
    <property type="protein sequence ID" value="CAF0923612.1"/>
    <property type="molecule type" value="Genomic_DNA"/>
</dbReference>
<dbReference type="EMBL" id="CAJNON010000086">
    <property type="protein sequence ID" value="CAF0941566.1"/>
    <property type="molecule type" value="Genomic_DNA"/>
</dbReference>
<dbReference type="SUPFAM" id="SSF52540">
    <property type="entry name" value="P-loop containing nucleoside triphosphate hydrolases"/>
    <property type="match status" value="1"/>
</dbReference>
<dbReference type="GO" id="GO:0005525">
    <property type="term" value="F:GTP binding"/>
    <property type="evidence" value="ECO:0007669"/>
    <property type="project" value="UniProtKB-KW"/>
</dbReference>
<evidence type="ECO:0000313" key="7">
    <source>
        <dbReference type="EMBL" id="CAF0967234.1"/>
    </source>
</evidence>
<evidence type="ECO:0000313" key="8">
    <source>
        <dbReference type="Proteomes" id="UP000663860"/>
    </source>
</evidence>
<dbReference type="GO" id="GO:0003924">
    <property type="term" value="F:GTPase activity"/>
    <property type="evidence" value="ECO:0007669"/>
    <property type="project" value="InterPro"/>
</dbReference>
<dbReference type="Proteomes" id="UP000663860">
    <property type="component" value="Unassembled WGS sequence"/>
</dbReference>
<dbReference type="PROSITE" id="PS51419">
    <property type="entry name" value="RAB"/>
    <property type="match status" value="1"/>
</dbReference>
<keyword evidence="3" id="KW-0342">GTP-binding</keyword>
<evidence type="ECO:0000256" key="3">
    <source>
        <dbReference type="ARBA" id="ARBA00023134"/>
    </source>
</evidence>
<dbReference type="AlphaFoldDB" id="A0A814B9A5"/>
<accession>A0A814B9A5</accession>
<evidence type="ECO:0000313" key="5">
    <source>
        <dbReference type="EMBL" id="CAF0923612.1"/>
    </source>
</evidence>
<dbReference type="Proteomes" id="UP000663845">
    <property type="component" value="Unassembled WGS sequence"/>
</dbReference>
<dbReference type="PROSITE" id="PS51420">
    <property type="entry name" value="RHO"/>
    <property type="match status" value="1"/>
</dbReference>
<gene>
    <name evidence="5" type="ORF">IZO911_LOCUS13455</name>
    <name evidence="7" type="ORF">JYZ213_LOCUS14189</name>
    <name evidence="6" type="ORF">VCS650_LOCUS11527</name>
</gene>
<feature type="region of interest" description="Disordered" evidence="4">
    <location>
        <begin position="20"/>
        <end position="53"/>
    </location>
</feature>
<dbReference type="PROSITE" id="PS51421">
    <property type="entry name" value="RAS"/>
    <property type="match status" value="1"/>
</dbReference>
<organism evidence="5 8">
    <name type="scientific">Adineta steineri</name>
    <dbReference type="NCBI Taxonomy" id="433720"/>
    <lineage>
        <taxon>Eukaryota</taxon>
        <taxon>Metazoa</taxon>
        <taxon>Spiralia</taxon>
        <taxon>Gnathifera</taxon>
        <taxon>Rotifera</taxon>
        <taxon>Eurotatoria</taxon>
        <taxon>Bdelloidea</taxon>
        <taxon>Adinetida</taxon>
        <taxon>Adinetidae</taxon>
        <taxon>Adineta</taxon>
    </lineage>
</organism>
<dbReference type="NCBIfam" id="TIGR00231">
    <property type="entry name" value="small_GTP"/>
    <property type="match status" value="1"/>
</dbReference>
<keyword evidence="2" id="KW-0547">Nucleotide-binding</keyword>
<evidence type="ECO:0000313" key="6">
    <source>
        <dbReference type="EMBL" id="CAF0941566.1"/>
    </source>
</evidence>
<dbReference type="EMBL" id="CAJNOG010000117">
    <property type="protein sequence ID" value="CAF0967234.1"/>
    <property type="molecule type" value="Genomic_DNA"/>
</dbReference>
<dbReference type="SMART" id="SM00175">
    <property type="entry name" value="RAB"/>
    <property type="match status" value="1"/>
</dbReference>
<dbReference type="SMART" id="SM00173">
    <property type="entry name" value="RAS"/>
    <property type="match status" value="1"/>
</dbReference>
<comment type="caution">
    <text evidence="5">The sequence shown here is derived from an EMBL/GenBank/DDBJ whole genome shotgun (WGS) entry which is preliminary data.</text>
</comment>
<protein>
    <submittedName>
        <fullName evidence="5">Uncharacterized protein</fullName>
    </submittedName>
</protein>
<name>A0A814B9A5_9BILA</name>
<evidence type="ECO:0000256" key="1">
    <source>
        <dbReference type="ARBA" id="ARBA00010142"/>
    </source>
</evidence>
<dbReference type="InterPro" id="IPR005225">
    <property type="entry name" value="Small_GTP-bd"/>
</dbReference>
<dbReference type="FunFam" id="3.40.50.300:FF:001179">
    <property type="entry name" value="Rho family GTPase"/>
    <property type="match status" value="1"/>
</dbReference>
<dbReference type="PRINTS" id="PR00449">
    <property type="entry name" value="RASTRNSFRMNG"/>
</dbReference>
<dbReference type="Gene3D" id="3.40.50.300">
    <property type="entry name" value="P-loop containing nucleotide triphosphate hydrolases"/>
    <property type="match status" value="1"/>
</dbReference>
<dbReference type="InterPro" id="IPR003578">
    <property type="entry name" value="Small_GTPase_Rho"/>
</dbReference>
<dbReference type="Proteomes" id="UP000663891">
    <property type="component" value="Unassembled WGS sequence"/>
</dbReference>